<evidence type="ECO:0000313" key="2">
    <source>
        <dbReference type="EMBL" id="ADL36263.1"/>
    </source>
</evidence>
<dbReference type="Pfam" id="PF13255">
    <property type="entry name" value="DUF4046"/>
    <property type="match status" value="1"/>
</dbReference>
<dbReference type="InterPro" id="IPR025119">
    <property type="entry name" value="DUF4046"/>
</dbReference>
<dbReference type="KEGG" id="bpb:bpr_II326"/>
<dbReference type="HOGENOM" id="CLU_1335418_0_0_9"/>
<accession>E0S4D1</accession>
<sequence length="237" mass="28152">MATYQNRTLIHEYTQILCGSKSKFSNPFFSKQNRQRGEQYAYELFRIAIEIFLHWTPEQANKRLNQEVIKKMRLDIALSYIDLPDEALASNDYSWILHKLYPDIPYNMEGQTLAIYDAVLNGTRNKWPKNFFEGIEGYDRACICLRKMIETHMHWDNLEDLHRQFATGEGSKMLRQYRLNKIMGIVFGDPLSYLYAALPDEQKDPFLYHYYSVIYFYEQEKKQEARFMASSSQNGKN</sequence>
<gene>
    <name evidence="2" type="ordered locus">bpr_II326</name>
</gene>
<keyword evidence="3" id="KW-1185">Reference proteome</keyword>
<dbReference type="Proteomes" id="UP000001299">
    <property type="component" value="Plasmid pCY360"/>
</dbReference>
<evidence type="ECO:0000313" key="3">
    <source>
        <dbReference type="Proteomes" id="UP000001299"/>
    </source>
</evidence>
<organism evidence="2 3">
    <name type="scientific">Butyrivibrio proteoclasticus (strain ATCC 51982 / DSM 14932 / B316)</name>
    <name type="common">Clostridium proteoclasticum</name>
    <dbReference type="NCBI Taxonomy" id="515622"/>
    <lineage>
        <taxon>Bacteria</taxon>
        <taxon>Bacillati</taxon>
        <taxon>Bacillota</taxon>
        <taxon>Clostridia</taxon>
        <taxon>Lachnospirales</taxon>
        <taxon>Lachnospiraceae</taxon>
        <taxon>Butyrivibrio</taxon>
    </lineage>
</organism>
<feature type="domain" description="DUF4046" evidence="1">
    <location>
        <begin position="113"/>
        <end position="194"/>
    </location>
</feature>
<proteinExistence type="predicted"/>
<evidence type="ECO:0000259" key="1">
    <source>
        <dbReference type="Pfam" id="PF13255"/>
    </source>
</evidence>
<protein>
    <recommendedName>
        <fullName evidence="1">DUF4046 domain-containing protein</fullName>
    </recommendedName>
</protein>
<geneLocation type="plasmid" evidence="2 3">
    <name>pCY360</name>
</geneLocation>
<dbReference type="AlphaFoldDB" id="E0S4D1"/>
<reference evidence="2 3" key="1">
    <citation type="journal article" date="2010" name="PLoS ONE">
        <title>The glycobiome of the rumen bacterium Butyrivibrio proteoclasticus B316(T) highlights adaptation to a polysaccharide-rich environment.</title>
        <authorList>
            <person name="Kelly W.J."/>
            <person name="Leahy S.C."/>
            <person name="Altermann E."/>
            <person name="Yeoman C.J."/>
            <person name="Dunne J.C."/>
            <person name="Kong Z."/>
            <person name="Pacheco D.M."/>
            <person name="Li D."/>
            <person name="Noel S.J."/>
            <person name="Moon C.D."/>
            <person name="Cookson A.L."/>
            <person name="Attwood G.T."/>
        </authorList>
    </citation>
    <scope>NUCLEOTIDE SEQUENCE [LARGE SCALE GENOMIC DNA]</scope>
    <source>
        <strain evidence="3">ATCC 51982 / DSM 14932 / B316</strain>
        <plasmid evidence="3">Plasmid pCY360</plasmid>
    </source>
</reference>
<dbReference type="EMBL" id="CP001812">
    <property type="protein sequence ID" value="ADL36263.1"/>
    <property type="molecule type" value="Genomic_DNA"/>
</dbReference>
<dbReference type="RefSeq" id="WP_013282912.1">
    <property type="nucleotide sequence ID" value="NC_014389.1"/>
</dbReference>
<name>E0S4D1_BUTPB</name>
<keyword evidence="2" id="KW-0614">Plasmid</keyword>